<gene>
    <name evidence="2" type="ORF">CK820_G0047482</name>
</gene>
<name>A0A2J8Q0I0_PANTR</name>
<sequence>MPDPATADLHESTPSCKPHDIPMRRRCFCSHVTGRGLGLCCPWLESIAENKEGKTSGGHSQPTARHIKDPRCHLRDRQKRSRALLAQPVFLLLKSGRKQQEREKGLGRSQRERTLPSAYWWGLPSPPP</sequence>
<dbReference type="AlphaFoldDB" id="A0A2J8Q0I0"/>
<dbReference type="Proteomes" id="UP000236370">
    <property type="component" value="Unassembled WGS sequence"/>
</dbReference>
<feature type="region of interest" description="Disordered" evidence="1">
    <location>
        <begin position="51"/>
        <end position="78"/>
    </location>
</feature>
<dbReference type="EMBL" id="NBAG03000093">
    <property type="protein sequence ID" value="PNI89765.1"/>
    <property type="molecule type" value="Genomic_DNA"/>
</dbReference>
<reference evidence="2 3" key="1">
    <citation type="submission" date="2017-12" db="EMBL/GenBank/DDBJ databases">
        <title>High-resolution comparative analysis of great ape genomes.</title>
        <authorList>
            <person name="Pollen A."/>
            <person name="Hastie A."/>
            <person name="Hormozdiari F."/>
            <person name="Dougherty M."/>
            <person name="Liu R."/>
            <person name="Chaisson M."/>
            <person name="Hoppe E."/>
            <person name="Hill C."/>
            <person name="Pang A."/>
            <person name="Hillier L."/>
            <person name="Baker C."/>
            <person name="Armstrong J."/>
            <person name="Shendure J."/>
            <person name="Paten B."/>
            <person name="Wilson R."/>
            <person name="Chao H."/>
            <person name="Schneider V."/>
            <person name="Ventura M."/>
            <person name="Kronenberg Z."/>
            <person name="Murali S."/>
            <person name="Gordon D."/>
            <person name="Cantsilieris S."/>
            <person name="Munson K."/>
            <person name="Nelson B."/>
            <person name="Raja A."/>
            <person name="Underwood J."/>
            <person name="Diekhans M."/>
            <person name="Fiddes I."/>
            <person name="Haussler D."/>
            <person name="Eichler E."/>
        </authorList>
    </citation>
    <scope>NUCLEOTIDE SEQUENCE [LARGE SCALE GENOMIC DNA]</scope>
    <source>
        <strain evidence="2">Yerkes chimp pedigree #C0471</strain>
    </source>
</reference>
<evidence type="ECO:0000313" key="2">
    <source>
        <dbReference type="EMBL" id="PNI89765.1"/>
    </source>
</evidence>
<comment type="caution">
    <text evidence="2">The sequence shown here is derived from an EMBL/GenBank/DDBJ whole genome shotgun (WGS) entry which is preliminary data.</text>
</comment>
<accession>A0A2J8Q0I0</accession>
<organism evidence="2 3">
    <name type="scientific">Pan troglodytes</name>
    <name type="common">Chimpanzee</name>
    <dbReference type="NCBI Taxonomy" id="9598"/>
    <lineage>
        <taxon>Eukaryota</taxon>
        <taxon>Metazoa</taxon>
        <taxon>Chordata</taxon>
        <taxon>Craniata</taxon>
        <taxon>Vertebrata</taxon>
        <taxon>Euteleostomi</taxon>
        <taxon>Mammalia</taxon>
        <taxon>Eutheria</taxon>
        <taxon>Euarchontoglires</taxon>
        <taxon>Primates</taxon>
        <taxon>Haplorrhini</taxon>
        <taxon>Catarrhini</taxon>
        <taxon>Hominidae</taxon>
        <taxon>Pan</taxon>
    </lineage>
</organism>
<feature type="compositionally biased region" description="Basic and acidic residues" evidence="1">
    <location>
        <begin position="66"/>
        <end position="75"/>
    </location>
</feature>
<proteinExistence type="predicted"/>
<protein>
    <submittedName>
        <fullName evidence="2">Uncharacterized protein</fullName>
    </submittedName>
</protein>
<evidence type="ECO:0000256" key="1">
    <source>
        <dbReference type="SAM" id="MobiDB-lite"/>
    </source>
</evidence>
<evidence type="ECO:0000313" key="3">
    <source>
        <dbReference type="Proteomes" id="UP000236370"/>
    </source>
</evidence>